<reference evidence="1" key="1">
    <citation type="submission" date="2019-04" db="EMBL/GenBank/DDBJ databases">
        <title>Microbes associate with the intestines of laboratory mice.</title>
        <authorList>
            <person name="Navarre W."/>
            <person name="Wong E."/>
            <person name="Huang K."/>
            <person name="Tropini C."/>
            <person name="Ng K."/>
            <person name="Yu B."/>
        </authorList>
    </citation>
    <scope>NUCLEOTIDE SEQUENCE</scope>
    <source>
        <strain evidence="1">NM04_E33</strain>
    </source>
</reference>
<protein>
    <submittedName>
        <fullName evidence="1">Rhodanese-like domain-containing protein</fullName>
    </submittedName>
</protein>
<keyword evidence="2" id="KW-1185">Reference proteome</keyword>
<comment type="caution">
    <text evidence="1">The sequence shown here is derived from an EMBL/GenBank/DDBJ whole genome shotgun (WGS) entry which is preliminary data.</text>
</comment>
<evidence type="ECO:0000313" key="1">
    <source>
        <dbReference type="EMBL" id="TGY78722.1"/>
    </source>
</evidence>
<proteinExistence type="predicted"/>
<sequence length="138" mass="15975">MKNVILKYLTALLLMPIMLCATCANAQDSKYLGGLKPDKALSIMKEQPDVFIIDVRENEWYDGYEQFAENHHIPNSEIEERLNEIPSDRVVILNCGLGWVAPNAYKKIKDSKIKVRQLGFIDGTPLFREYNEWRKSKK</sequence>
<evidence type="ECO:0000313" key="2">
    <source>
        <dbReference type="Proteomes" id="UP000306319"/>
    </source>
</evidence>
<name>A0AC61RJ44_9BACT</name>
<accession>A0AC61RJ44</accession>
<organism evidence="1 2">
    <name type="scientific">Lepagella muris</name>
    <dbReference type="NCBI Taxonomy" id="3032870"/>
    <lineage>
        <taxon>Bacteria</taxon>
        <taxon>Pseudomonadati</taxon>
        <taxon>Bacteroidota</taxon>
        <taxon>Bacteroidia</taxon>
        <taxon>Bacteroidales</taxon>
        <taxon>Muribaculaceae</taxon>
        <taxon>Lepagella</taxon>
    </lineage>
</organism>
<dbReference type="Proteomes" id="UP000306319">
    <property type="component" value="Unassembled WGS sequence"/>
</dbReference>
<gene>
    <name evidence="1" type="ORF">E5331_09105</name>
</gene>
<dbReference type="EMBL" id="SRYB01000011">
    <property type="protein sequence ID" value="TGY78722.1"/>
    <property type="molecule type" value="Genomic_DNA"/>
</dbReference>